<dbReference type="Proteomes" id="UP000030533">
    <property type="component" value="Unassembled WGS sequence"/>
</dbReference>
<evidence type="ECO:0000313" key="2">
    <source>
        <dbReference type="EMBL" id="KGG02355.1"/>
    </source>
</evidence>
<dbReference type="Gene3D" id="2.40.160.10">
    <property type="entry name" value="Porin"/>
    <property type="match status" value="1"/>
</dbReference>
<evidence type="ECO:0000256" key="1">
    <source>
        <dbReference type="SAM" id="SignalP"/>
    </source>
</evidence>
<dbReference type="AlphaFoldDB" id="A0A0A2AP88"/>
<name>A0A0A2AP88_PROMR</name>
<dbReference type="STRING" id="167548.EU98_0533"/>
<feature type="chain" id="PRO_5040905969" evidence="1">
    <location>
        <begin position="25"/>
        <end position="462"/>
    </location>
</feature>
<proteinExistence type="predicted"/>
<sequence>MKLFQKLIAAPAIISMASGFAVNAAEINSTDLSDYANSNNLVSLGDFKSDTLFPGDWAYDSLKDLTNSPKFNGNSVSRLEAAAELSNLIAGGEGLMNGAAIGRLSDELGSELAIMKGRVDGLEARVNGIEAGSFSDTTTMSGSAGFLIGAESLNGDANEAVMAEYFFEIDLNTSFTGEDKLNIELETGNHPGVGVGKDKEGLDWGSDKGDSLAVSDLNYTFPLGGWTVAVGDSMDASKTWPNACAVNNMVDNLGDCGAANSVDLSGDVSLSASKEFGDGWEVGLGLSADSGETSRGIFTKEGDDYYGIALGYETDTYGFTVAYSMKESTNLDTAGGTLEAWDAADTQTDSTYYGLVAYYSPETTPLTISGGIELTDVEGTNTDKTQWTVGVSTDVGEGTLSATIGTNGAIADNAAEEMAYDLSYEYPINDSMSITPFVYIVEESAANTDDAVGLGTFVSFSF</sequence>
<evidence type="ECO:0000313" key="3">
    <source>
        <dbReference type="Proteomes" id="UP000030533"/>
    </source>
</evidence>
<dbReference type="EMBL" id="JNAO01000005">
    <property type="protein sequence ID" value="KGG02355.1"/>
    <property type="molecule type" value="Genomic_DNA"/>
</dbReference>
<protein>
    <submittedName>
        <fullName evidence="2">Putative porin</fullName>
    </submittedName>
</protein>
<accession>A0A0A2AP88</accession>
<feature type="signal peptide" evidence="1">
    <location>
        <begin position="1"/>
        <end position="24"/>
    </location>
</feature>
<keyword evidence="1" id="KW-0732">Signal</keyword>
<reference evidence="3" key="1">
    <citation type="journal article" date="2014" name="Sci. Data">
        <title>Genomes of diverse isolates of the marine cyanobacterium Prochlorococcus.</title>
        <authorList>
            <person name="Biller S."/>
            <person name="Berube P."/>
            <person name="Thompson J."/>
            <person name="Kelly L."/>
            <person name="Roggensack S."/>
            <person name="Awad L."/>
            <person name="Roache-Johnson K."/>
            <person name="Ding H."/>
            <person name="Giovannoni S.J."/>
            <person name="Moore L.R."/>
            <person name="Chisholm S.W."/>
        </authorList>
    </citation>
    <scope>NUCLEOTIDE SEQUENCE [LARGE SCALE GENOMIC DNA]</scope>
    <source>
        <strain evidence="3">MIT 9314</strain>
    </source>
</reference>
<dbReference type="RefSeq" id="WP_032515372.1">
    <property type="nucleotide sequence ID" value="NZ_JNAO01000005.1"/>
</dbReference>
<comment type="caution">
    <text evidence="2">The sequence shown here is derived from an EMBL/GenBank/DDBJ whole genome shotgun (WGS) entry which is preliminary data.</text>
</comment>
<dbReference type="SUPFAM" id="SSF56935">
    <property type="entry name" value="Porins"/>
    <property type="match status" value="1"/>
</dbReference>
<dbReference type="InterPro" id="IPR023614">
    <property type="entry name" value="Porin_dom_sf"/>
</dbReference>
<dbReference type="eggNOG" id="COG3659">
    <property type="taxonomic scope" value="Bacteria"/>
</dbReference>
<organism evidence="2 3">
    <name type="scientific">Prochlorococcus marinus str. MIT 9314</name>
    <dbReference type="NCBI Taxonomy" id="167548"/>
    <lineage>
        <taxon>Bacteria</taxon>
        <taxon>Bacillati</taxon>
        <taxon>Cyanobacteriota</taxon>
        <taxon>Cyanophyceae</taxon>
        <taxon>Synechococcales</taxon>
        <taxon>Prochlorococcaceae</taxon>
        <taxon>Prochlorococcus</taxon>
    </lineage>
</organism>
<gene>
    <name evidence="2" type="ORF">EU98_0533</name>
</gene>